<dbReference type="AlphaFoldDB" id="F2U4S1"/>
<feature type="region of interest" description="Disordered" evidence="1">
    <location>
        <begin position="291"/>
        <end position="316"/>
    </location>
</feature>
<evidence type="ECO:0000256" key="1">
    <source>
        <dbReference type="SAM" id="MobiDB-lite"/>
    </source>
</evidence>
<protein>
    <submittedName>
        <fullName evidence="2">Uncharacterized protein</fullName>
    </submittedName>
</protein>
<dbReference type="RefSeq" id="XP_004995873.1">
    <property type="nucleotide sequence ID" value="XM_004995816.1"/>
</dbReference>
<organism evidence="3">
    <name type="scientific">Salpingoeca rosetta (strain ATCC 50818 / BSB-021)</name>
    <dbReference type="NCBI Taxonomy" id="946362"/>
    <lineage>
        <taxon>Eukaryota</taxon>
        <taxon>Choanoflagellata</taxon>
        <taxon>Craspedida</taxon>
        <taxon>Salpingoecidae</taxon>
        <taxon>Salpingoeca</taxon>
    </lineage>
</organism>
<name>F2U4S1_SALR5</name>
<reference evidence="2" key="1">
    <citation type="submission" date="2009-08" db="EMBL/GenBank/DDBJ databases">
        <title>Annotation of Salpingoeca rosetta.</title>
        <authorList>
            <consortium name="The Broad Institute Genome Sequencing Platform"/>
            <person name="Russ C."/>
            <person name="Cuomo C."/>
            <person name="Burger G."/>
            <person name="Gray M.W."/>
            <person name="Holland P.W.H."/>
            <person name="King N."/>
            <person name="Lang F.B.F."/>
            <person name="Roger A.J."/>
            <person name="Ruiz-Trillo I."/>
            <person name="Young S.K."/>
            <person name="Zeng Q."/>
            <person name="Gargeya S."/>
            <person name="Alvarado L."/>
            <person name="Berlin A."/>
            <person name="Chapman S.B."/>
            <person name="Chen Z."/>
            <person name="Freedman E."/>
            <person name="Gellesch M."/>
            <person name="Goldberg J."/>
            <person name="Griggs A."/>
            <person name="Gujja S."/>
            <person name="Heilman E."/>
            <person name="Heiman D."/>
            <person name="Howarth C."/>
            <person name="Mehta T."/>
            <person name="Neiman D."/>
            <person name="Pearson M."/>
            <person name="Roberts A."/>
            <person name="Saif S."/>
            <person name="Shea T."/>
            <person name="Shenoy N."/>
            <person name="Sisk P."/>
            <person name="Stolte C."/>
            <person name="Sykes S."/>
            <person name="White J."/>
            <person name="Yandava C."/>
            <person name="Haas B."/>
            <person name="Nusbaum C."/>
            <person name="Birren B."/>
        </authorList>
    </citation>
    <scope>NUCLEOTIDE SEQUENCE [LARGE SCALE GENOMIC DNA]</scope>
    <source>
        <strain evidence="2">ATCC 50818</strain>
    </source>
</reference>
<feature type="region of interest" description="Disordered" evidence="1">
    <location>
        <begin position="337"/>
        <end position="356"/>
    </location>
</feature>
<proteinExistence type="predicted"/>
<dbReference type="GeneID" id="16076459"/>
<sequence length="475" mass="51390">MASNTPLVNVTSVYTQRQGALRSATATVELPLNTELSRANDVWLAFFQDDTPILQGHHDHTVSSQTRRRGRRARANTNSASIAVKLTCAGDVTISKDPLDLKLIIDGKDTPFRLNDPNSAAVSSAKLCLCHHHTHKRFIDYMQRLQLRLERATAAGEEVGAFCANESFTIECARRAITGLLIFPTEKAIVFLRHARELLGIVDPDLLAQHAGSISHGDAGGDDDDDADADGDDDGEGDDDGDGDDEDDDDGDTDAHCDGDADSGGECHHHNSEATDTEQLEASLLEDLADDDTDTSAVDPTTVTTAPTTPTANHNGFSGLLHYPLFMRDTVTDYLEGHTSDSPISPPPASHQAKQQAQVPTHTHLLLTTTHPSLVCADSASTTVPPFPEHSSPQLPTSAQLLSLNLLRADIKMCTDRLKRNGVAVTEVDTTTLAECDYAAKYCALQEHLRVLRALDPDSDAALFEENPFKRPHLD</sequence>
<evidence type="ECO:0000313" key="3">
    <source>
        <dbReference type="Proteomes" id="UP000007799"/>
    </source>
</evidence>
<feature type="compositionally biased region" description="Acidic residues" evidence="1">
    <location>
        <begin position="220"/>
        <end position="252"/>
    </location>
</feature>
<feature type="compositionally biased region" description="Low complexity" evidence="1">
    <location>
        <begin position="295"/>
        <end position="312"/>
    </location>
</feature>
<evidence type="ECO:0000313" key="2">
    <source>
        <dbReference type="EMBL" id="EGD82637.1"/>
    </source>
</evidence>
<dbReference type="Proteomes" id="UP000007799">
    <property type="component" value="Unassembled WGS sequence"/>
</dbReference>
<gene>
    <name evidence="2" type="ORF">PTSG_03294</name>
</gene>
<dbReference type="EMBL" id="GL832961">
    <property type="protein sequence ID" value="EGD82637.1"/>
    <property type="molecule type" value="Genomic_DNA"/>
</dbReference>
<keyword evidence="3" id="KW-1185">Reference proteome</keyword>
<dbReference type="KEGG" id="sre:PTSG_03294"/>
<accession>F2U4S1</accession>
<feature type="region of interest" description="Disordered" evidence="1">
    <location>
        <begin position="213"/>
        <end position="277"/>
    </location>
</feature>
<feature type="compositionally biased region" description="Basic and acidic residues" evidence="1">
    <location>
        <begin position="253"/>
        <end position="273"/>
    </location>
</feature>
<feature type="region of interest" description="Disordered" evidence="1">
    <location>
        <begin position="57"/>
        <end position="76"/>
    </location>
</feature>
<dbReference type="InParanoid" id="F2U4S1"/>